<dbReference type="FunFam" id="1.25.40.190:FF:000012">
    <property type="match status" value="1"/>
</dbReference>
<dbReference type="GO" id="GO:0034314">
    <property type="term" value="P:Arp2/3 complex-mediated actin nucleation"/>
    <property type="evidence" value="ECO:0007669"/>
    <property type="project" value="InterPro"/>
</dbReference>
<feature type="non-terminal residue" evidence="6">
    <location>
        <position position="1"/>
    </location>
</feature>
<dbReference type="PANTHER" id="PTHR12644">
    <property type="entry name" value="ARP2/3 COMPLEX 16 KD SUBUNIT P16-ARC"/>
    <property type="match status" value="1"/>
</dbReference>
<keyword evidence="7" id="KW-1185">Reference proteome</keyword>
<evidence type="ECO:0000256" key="1">
    <source>
        <dbReference type="ARBA" id="ARBA00004245"/>
    </source>
</evidence>
<comment type="caution">
    <text evidence="6">The sequence shown here is derived from an EMBL/GenBank/DDBJ whole genome shotgun (WGS) entry which is preliminary data.</text>
</comment>
<dbReference type="EMBL" id="BTSX01000005">
    <property type="protein sequence ID" value="GMT00637.1"/>
    <property type="molecule type" value="Genomic_DNA"/>
</dbReference>
<evidence type="ECO:0000313" key="6">
    <source>
        <dbReference type="EMBL" id="GMT00637.1"/>
    </source>
</evidence>
<sequence length="154" mass="17072">GGEGQKTSGNFSQSTAYRRLDVDALEEDKFEEGEDNCSLSGVDEKTIDILLQGNRNGEALHSVLLNTPIGTKISQDLKDRTTLIMSKVLKSFRVNEIESAVGGLSEKEADLLIKLVYRAFEMEPEGLLLQWHSQIVSRFGKGPIVRVFTSRNSL</sequence>
<dbReference type="InterPro" id="IPR006789">
    <property type="entry name" value="ARPC5"/>
</dbReference>
<comment type="similarity">
    <text evidence="2 5">Belongs to the ARPC5 family.</text>
</comment>
<keyword evidence="4 5" id="KW-0206">Cytoskeleton</keyword>
<proteinExistence type="inferred from homology"/>
<evidence type="ECO:0000256" key="4">
    <source>
        <dbReference type="ARBA" id="ARBA00023212"/>
    </source>
</evidence>
<dbReference type="GO" id="GO:0005885">
    <property type="term" value="C:Arp2/3 protein complex"/>
    <property type="evidence" value="ECO:0007669"/>
    <property type="project" value="InterPro"/>
</dbReference>
<name>A0AAV5U1I7_9BILA</name>
<dbReference type="GO" id="GO:0030833">
    <property type="term" value="P:regulation of actin filament polymerization"/>
    <property type="evidence" value="ECO:0007669"/>
    <property type="project" value="InterPro"/>
</dbReference>
<evidence type="ECO:0000313" key="7">
    <source>
        <dbReference type="Proteomes" id="UP001432027"/>
    </source>
</evidence>
<comment type="subcellular location">
    <subcellularLocation>
        <location evidence="1">Cytoplasm</location>
        <location evidence="1">Cytoskeleton</location>
    </subcellularLocation>
</comment>
<dbReference type="Proteomes" id="UP001432027">
    <property type="component" value="Unassembled WGS sequence"/>
</dbReference>
<dbReference type="AlphaFoldDB" id="A0AAV5U1I7"/>
<comment type="function">
    <text evidence="5">Functions as component of the Arp2/3 complex which is involved in regulation of actin polymerization and together with an activating nucleation-promoting factor (NPF) mediates the formation of branched actin networks. Arp2/3 complex plays a critical role in the control of cell morphogenesis via the modulation of cell polarity development.</text>
</comment>
<gene>
    <name evidence="6" type="ORF">PENTCL1PPCAC_22811</name>
</gene>
<keyword evidence="3" id="KW-0963">Cytoplasm</keyword>
<accession>A0AAV5U1I7</accession>
<evidence type="ECO:0000256" key="2">
    <source>
        <dbReference type="ARBA" id="ARBA00006084"/>
    </source>
</evidence>
<evidence type="ECO:0000256" key="5">
    <source>
        <dbReference type="RuleBase" id="RU004301"/>
    </source>
</evidence>
<organism evidence="6 7">
    <name type="scientific">Pristionchus entomophagus</name>
    <dbReference type="NCBI Taxonomy" id="358040"/>
    <lineage>
        <taxon>Eukaryota</taxon>
        <taxon>Metazoa</taxon>
        <taxon>Ecdysozoa</taxon>
        <taxon>Nematoda</taxon>
        <taxon>Chromadorea</taxon>
        <taxon>Rhabditida</taxon>
        <taxon>Rhabditina</taxon>
        <taxon>Diplogasteromorpha</taxon>
        <taxon>Diplogasteroidea</taxon>
        <taxon>Neodiplogasteridae</taxon>
        <taxon>Pristionchus</taxon>
    </lineage>
</organism>
<evidence type="ECO:0000256" key="3">
    <source>
        <dbReference type="ARBA" id="ARBA00022490"/>
    </source>
</evidence>
<dbReference type="SUPFAM" id="SSF69103">
    <property type="entry name" value="Arp2/3 complex 16 kDa subunit ARPC5"/>
    <property type="match status" value="1"/>
</dbReference>
<reference evidence="6" key="1">
    <citation type="submission" date="2023-10" db="EMBL/GenBank/DDBJ databases">
        <title>Genome assembly of Pristionchus species.</title>
        <authorList>
            <person name="Yoshida K."/>
            <person name="Sommer R.J."/>
        </authorList>
    </citation>
    <scope>NUCLEOTIDE SEQUENCE</scope>
    <source>
        <strain evidence="6">RS0144</strain>
    </source>
</reference>
<dbReference type="Pfam" id="PF04699">
    <property type="entry name" value="P16-Arc"/>
    <property type="match status" value="1"/>
</dbReference>
<protein>
    <recommendedName>
        <fullName evidence="5">Actin-related protein 2/3 complex subunit 5</fullName>
    </recommendedName>
</protein>
<dbReference type="InterPro" id="IPR036743">
    <property type="entry name" value="ARPC5_sf"/>
</dbReference>
<dbReference type="Gene3D" id="1.25.40.190">
    <property type="entry name" value="Actin-related protein 2/3 complex subunit 5"/>
    <property type="match status" value="1"/>
</dbReference>